<dbReference type="InterPro" id="IPR013381">
    <property type="entry name" value="CRISPR-assoc_prot_Cse1"/>
</dbReference>
<dbReference type="EMBL" id="AZGI01000051">
    <property type="protein sequence ID" value="KRM38173.1"/>
    <property type="molecule type" value="Genomic_DNA"/>
</dbReference>
<dbReference type="Proteomes" id="UP000051223">
    <property type="component" value="Unassembled WGS sequence"/>
</dbReference>
<dbReference type="AlphaFoldDB" id="A0A0R1Y7Q4"/>
<dbReference type="STRING" id="1423754.FC39_GL001413"/>
<sequence>MQEKSFNLVTDPWLKVFDNESHTEKTVSLVELFNYSQQYESLAGDMKAQDLAILRFLLAILTTVYSRFNAQDEPYDWLELDDNYQLSEEVDEDEDQDEIADDLLNTWKDLYQEKTFSKIVIEYLEKYKSRFDLFGDTPFYQVTQSVYDENVEAKKRVAKGKGTVSVKQINRVISESNNSPSLFSPKSDEYKNRVNYAELARWLITYQNFTGVTDKTKYLSKEKFSVSSGWLYGLNPVFIKGKNLFETLMLNLVLVPQNSEDFEYKNQKPVWEYDDTSEFLKNRVKGIFPDNLAELYTDWSRMLHIEWQEDQPTIFSAGLPKFEYEDMPANYIEPMTTWRANKDGIRPATKSKNNLSVAMWRNFGNYISVSEDNDYQPGIVDWLQFLKVNEAISKTMQVNLCSIALISDGNATSQSPYAEVVDNMKINAEVLFDSNSDEAQRWPAIIEGVIETTQQVGTYYYWFIKEISELRSIKDNSYANKLTEQFYDALNRPFYNWLAGLTNQDESGEKISQWQDVLNQIAFRQAQDTFRSATSLEIRGKDSSNIFTIYNKFRRNVAIKLDGKGAKKK</sequence>
<accession>A0A0R1Y7Q4</accession>
<organism evidence="1 2">
    <name type="scientific">Lactobacillus hamsteri DSM 5661 = JCM 6256</name>
    <dbReference type="NCBI Taxonomy" id="1423754"/>
    <lineage>
        <taxon>Bacteria</taxon>
        <taxon>Bacillati</taxon>
        <taxon>Bacillota</taxon>
        <taxon>Bacilli</taxon>
        <taxon>Lactobacillales</taxon>
        <taxon>Lactobacillaceae</taxon>
        <taxon>Lactobacillus</taxon>
    </lineage>
</organism>
<reference evidence="1 2" key="1">
    <citation type="journal article" date="2015" name="Genome Announc.">
        <title>Expanding the biotechnology potential of lactobacilli through comparative genomics of 213 strains and associated genera.</title>
        <authorList>
            <person name="Sun Z."/>
            <person name="Harris H.M."/>
            <person name="McCann A."/>
            <person name="Guo C."/>
            <person name="Argimon S."/>
            <person name="Zhang W."/>
            <person name="Yang X."/>
            <person name="Jeffery I.B."/>
            <person name="Cooney J.C."/>
            <person name="Kagawa T.F."/>
            <person name="Liu W."/>
            <person name="Song Y."/>
            <person name="Salvetti E."/>
            <person name="Wrobel A."/>
            <person name="Rasinkangas P."/>
            <person name="Parkhill J."/>
            <person name="Rea M.C."/>
            <person name="O'Sullivan O."/>
            <person name="Ritari J."/>
            <person name="Douillard F.P."/>
            <person name="Paul Ross R."/>
            <person name="Yang R."/>
            <person name="Briner A.E."/>
            <person name="Felis G.E."/>
            <person name="de Vos W.M."/>
            <person name="Barrangou R."/>
            <person name="Klaenhammer T.R."/>
            <person name="Caufield P.W."/>
            <person name="Cui Y."/>
            <person name="Zhang H."/>
            <person name="O'Toole P.W."/>
        </authorList>
    </citation>
    <scope>NUCLEOTIDE SEQUENCE [LARGE SCALE GENOMIC DNA]</scope>
    <source>
        <strain evidence="1 2">DSM 5661</strain>
    </source>
</reference>
<name>A0A0R1Y7Q4_9LACO</name>
<dbReference type="Gene3D" id="1.10.132.100">
    <property type="match status" value="1"/>
</dbReference>
<evidence type="ECO:0000313" key="2">
    <source>
        <dbReference type="Proteomes" id="UP000051223"/>
    </source>
</evidence>
<gene>
    <name evidence="1" type="ORF">FC39_GL001413</name>
</gene>
<dbReference type="OrthoDB" id="3187690at2"/>
<proteinExistence type="predicted"/>
<evidence type="ECO:0000313" key="1">
    <source>
        <dbReference type="EMBL" id="KRM38173.1"/>
    </source>
</evidence>
<protein>
    <submittedName>
        <fullName evidence="1">CRISPR-associated protein, cse1</fullName>
    </submittedName>
</protein>
<dbReference type="eggNOG" id="COG1203">
    <property type="taxonomic scope" value="Bacteria"/>
</dbReference>
<dbReference type="RefSeq" id="WP_025080868.1">
    <property type="nucleotide sequence ID" value="NZ_AZGI01000051.1"/>
</dbReference>
<comment type="caution">
    <text evidence="1">The sequence shown here is derived from an EMBL/GenBank/DDBJ whole genome shotgun (WGS) entry which is preliminary data.</text>
</comment>
<keyword evidence="2" id="KW-1185">Reference proteome</keyword>
<dbReference type="Pfam" id="PF09481">
    <property type="entry name" value="CRISPR_Cse1"/>
    <property type="match status" value="1"/>
</dbReference>
<dbReference type="PATRIC" id="fig|1423754.3.peg.1454"/>